<keyword evidence="3" id="KW-1185">Reference proteome</keyword>
<keyword evidence="1" id="KW-1133">Transmembrane helix</keyword>
<accession>A0A830HVP9</accession>
<sequence length="320" mass="34512">MDTPSSPGQHAPLSRRRRLRDAIVFVVFGVVFLSLVVSLLAYLSTVFSVVMTTSSGDGGDGGDGGDVRDVHVGEHDVQGSLAHRSVAATTSLPVDEQVVANEHAAQTTQRASGFCGDGRCEPPETAETCMADCPGVTTHAMCGEEPHSDPGGYAVMWGASHIKASAAECCDACKAHAEDPKNSERQCNSWVFCHTLPYCWALDTGHVHAFGECWLKHQTDPTNPLYGQRGKFTDEFRKTHANAHKTGLMPDGTPRNLSVPTHVPWTGGIMGAVVDLSIKWETGLDGMRSSAGESEVLWRAWETREQNLARGVKPESMPRD</sequence>
<evidence type="ECO:0000313" key="2">
    <source>
        <dbReference type="EMBL" id="GHP11212.1"/>
    </source>
</evidence>
<dbReference type="PANTHER" id="PTHR33344">
    <property type="entry name" value="OS02G0761600 PROTEIN"/>
    <property type="match status" value="1"/>
</dbReference>
<reference evidence="2" key="1">
    <citation type="submission" date="2020-10" db="EMBL/GenBank/DDBJ databases">
        <title>Unveiling of a novel bifunctional photoreceptor, Dualchrome1, isolated from a cosmopolitan green alga.</title>
        <authorList>
            <person name="Suzuki S."/>
            <person name="Kawachi M."/>
        </authorList>
    </citation>
    <scope>NUCLEOTIDE SEQUENCE</scope>
    <source>
        <strain evidence="2">NIES 2893</strain>
    </source>
</reference>
<keyword evidence="1" id="KW-0812">Transmembrane</keyword>
<evidence type="ECO:0000256" key="1">
    <source>
        <dbReference type="SAM" id="Phobius"/>
    </source>
</evidence>
<dbReference type="OrthoDB" id="508259at2759"/>
<comment type="caution">
    <text evidence="2">The sequence shown here is derived from an EMBL/GenBank/DDBJ whole genome shotgun (WGS) entry which is preliminary data.</text>
</comment>
<feature type="transmembrane region" description="Helical" evidence="1">
    <location>
        <begin position="22"/>
        <end position="43"/>
    </location>
</feature>
<gene>
    <name evidence="2" type="ORF">PPROV_000994200</name>
</gene>
<dbReference type="AlphaFoldDB" id="A0A830HVP9"/>
<proteinExistence type="predicted"/>
<keyword evidence="1" id="KW-0472">Membrane</keyword>
<evidence type="ECO:0000313" key="3">
    <source>
        <dbReference type="Proteomes" id="UP000660262"/>
    </source>
</evidence>
<name>A0A830HVP9_9CHLO</name>
<organism evidence="2 3">
    <name type="scientific">Pycnococcus provasolii</name>
    <dbReference type="NCBI Taxonomy" id="41880"/>
    <lineage>
        <taxon>Eukaryota</taxon>
        <taxon>Viridiplantae</taxon>
        <taxon>Chlorophyta</taxon>
        <taxon>Pseudoscourfieldiophyceae</taxon>
        <taxon>Pseudoscourfieldiales</taxon>
        <taxon>Pycnococcaceae</taxon>
        <taxon>Pycnococcus</taxon>
    </lineage>
</organism>
<dbReference type="PANTHER" id="PTHR33344:SF1">
    <property type="entry name" value="OS06G0214100 PROTEIN"/>
    <property type="match status" value="1"/>
</dbReference>
<evidence type="ECO:0008006" key="4">
    <source>
        <dbReference type="Google" id="ProtNLM"/>
    </source>
</evidence>
<dbReference type="EMBL" id="BNJQ01000033">
    <property type="protein sequence ID" value="GHP11212.1"/>
    <property type="molecule type" value="Genomic_DNA"/>
</dbReference>
<dbReference type="Proteomes" id="UP000660262">
    <property type="component" value="Unassembled WGS sequence"/>
</dbReference>
<protein>
    <recommendedName>
        <fullName evidence="4">Apple domain-containing protein</fullName>
    </recommendedName>
</protein>